<dbReference type="PRINTS" id="PR00344">
    <property type="entry name" value="BCTRLSENSOR"/>
</dbReference>
<dbReference type="GO" id="GO:0016020">
    <property type="term" value="C:membrane"/>
    <property type="evidence" value="ECO:0007669"/>
    <property type="project" value="UniProtKB-SubCell"/>
</dbReference>
<dbReference type="PANTHER" id="PTHR43065">
    <property type="entry name" value="SENSOR HISTIDINE KINASE"/>
    <property type="match status" value="1"/>
</dbReference>
<dbReference type="SUPFAM" id="SSF47384">
    <property type="entry name" value="Homodimeric domain of signal transducing histidine kinase"/>
    <property type="match status" value="1"/>
</dbReference>
<keyword evidence="7 11" id="KW-1133">Transmembrane helix</keyword>
<proteinExistence type="predicted"/>
<dbReference type="PROSITE" id="PS50109">
    <property type="entry name" value="HIS_KIN"/>
    <property type="match status" value="1"/>
</dbReference>
<evidence type="ECO:0000313" key="13">
    <source>
        <dbReference type="EMBL" id="HFM97414.1"/>
    </source>
</evidence>
<comment type="subcellular location">
    <subcellularLocation>
        <location evidence="2">Membrane</location>
        <topology evidence="2">Multi-pass membrane protein</topology>
    </subcellularLocation>
</comment>
<feature type="transmembrane region" description="Helical" evidence="11">
    <location>
        <begin position="297"/>
        <end position="322"/>
    </location>
</feature>
<keyword evidence="5 11" id="KW-0812">Transmembrane</keyword>
<dbReference type="GO" id="GO:0000155">
    <property type="term" value="F:phosphorelay sensor kinase activity"/>
    <property type="evidence" value="ECO:0007669"/>
    <property type="project" value="InterPro"/>
</dbReference>
<feature type="transmembrane region" description="Helical" evidence="11">
    <location>
        <begin position="58"/>
        <end position="76"/>
    </location>
</feature>
<feature type="transmembrane region" description="Helical" evidence="11">
    <location>
        <begin position="172"/>
        <end position="193"/>
    </location>
</feature>
<feature type="transmembrane region" description="Helical" evidence="11">
    <location>
        <begin position="367"/>
        <end position="387"/>
    </location>
</feature>
<feature type="transmembrane region" description="Helical" evidence="11">
    <location>
        <begin position="424"/>
        <end position="444"/>
    </location>
</feature>
<feature type="transmembrane region" description="Helical" evidence="11">
    <location>
        <begin position="506"/>
        <end position="527"/>
    </location>
</feature>
<dbReference type="InterPro" id="IPR036890">
    <property type="entry name" value="HATPase_C_sf"/>
</dbReference>
<feature type="transmembrane region" description="Helical" evidence="11">
    <location>
        <begin position="107"/>
        <end position="128"/>
    </location>
</feature>
<keyword evidence="10" id="KW-0175">Coiled coil</keyword>
<keyword evidence="6" id="KW-0418">Kinase</keyword>
<keyword evidence="8" id="KW-0902">Two-component regulatory system</keyword>
<feature type="transmembrane region" description="Helical" evidence="11">
    <location>
        <begin position="465"/>
        <end position="486"/>
    </location>
</feature>
<dbReference type="InterPro" id="IPR003594">
    <property type="entry name" value="HATPase_dom"/>
</dbReference>
<dbReference type="AlphaFoldDB" id="A0A7C3PDI3"/>
<evidence type="ECO:0000256" key="6">
    <source>
        <dbReference type="ARBA" id="ARBA00022777"/>
    </source>
</evidence>
<feature type="transmembrane region" description="Helical" evidence="11">
    <location>
        <begin position="343"/>
        <end position="361"/>
    </location>
</feature>
<dbReference type="EC" id="2.7.13.3" evidence="3"/>
<dbReference type="InterPro" id="IPR036097">
    <property type="entry name" value="HisK_dim/P_sf"/>
</dbReference>
<dbReference type="Gene3D" id="1.20.1740.10">
    <property type="entry name" value="Amino acid/polyamine transporter I"/>
    <property type="match status" value="1"/>
</dbReference>
<feature type="domain" description="Histidine kinase" evidence="12">
    <location>
        <begin position="576"/>
        <end position="834"/>
    </location>
</feature>
<evidence type="ECO:0000256" key="4">
    <source>
        <dbReference type="ARBA" id="ARBA00022553"/>
    </source>
</evidence>
<accession>A0A7C3PDI3</accession>
<keyword evidence="4" id="KW-0597">Phosphoprotein</keyword>
<evidence type="ECO:0000256" key="9">
    <source>
        <dbReference type="ARBA" id="ARBA00023136"/>
    </source>
</evidence>
<evidence type="ECO:0000256" key="11">
    <source>
        <dbReference type="SAM" id="Phobius"/>
    </source>
</evidence>
<feature type="transmembrane region" description="Helical" evidence="11">
    <location>
        <begin position="27"/>
        <end position="46"/>
    </location>
</feature>
<keyword evidence="6" id="KW-0808">Transferase</keyword>
<dbReference type="InterPro" id="IPR005467">
    <property type="entry name" value="His_kinase_dom"/>
</dbReference>
<dbReference type="Gene3D" id="1.10.287.130">
    <property type="match status" value="1"/>
</dbReference>
<dbReference type="SMART" id="SM00388">
    <property type="entry name" value="HisKA"/>
    <property type="match status" value="1"/>
</dbReference>
<name>A0A7C3PDI3_9CYAN</name>
<evidence type="ECO:0000256" key="3">
    <source>
        <dbReference type="ARBA" id="ARBA00012438"/>
    </source>
</evidence>
<evidence type="ECO:0000256" key="7">
    <source>
        <dbReference type="ARBA" id="ARBA00022989"/>
    </source>
</evidence>
<dbReference type="Gene3D" id="3.30.565.10">
    <property type="entry name" value="Histidine kinase-like ATPase, C-terminal domain"/>
    <property type="match status" value="1"/>
</dbReference>
<evidence type="ECO:0000259" key="12">
    <source>
        <dbReference type="PROSITE" id="PS50109"/>
    </source>
</evidence>
<dbReference type="InterPro" id="IPR004841">
    <property type="entry name" value="AA-permease/SLC12A_dom"/>
</dbReference>
<dbReference type="CDD" id="cd00082">
    <property type="entry name" value="HisKA"/>
    <property type="match status" value="1"/>
</dbReference>
<evidence type="ECO:0000256" key="5">
    <source>
        <dbReference type="ARBA" id="ARBA00022692"/>
    </source>
</evidence>
<feature type="coiled-coil region" evidence="10">
    <location>
        <begin position="530"/>
        <end position="567"/>
    </location>
</feature>
<evidence type="ECO:0000256" key="8">
    <source>
        <dbReference type="ARBA" id="ARBA00023012"/>
    </source>
</evidence>
<protein>
    <recommendedName>
        <fullName evidence="3">histidine kinase</fullName>
        <ecNumber evidence="3">2.7.13.3</ecNumber>
    </recommendedName>
</protein>
<feature type="transmembrane region" description="Helical" evidence="11">
    <location>
        <begin position="248"/>
        <end position="267"/>
    </location>
</feature>
<comment type="caution">
    <text evidence="13">The sequence shown here is derived from an EMBL/GenBank/DDBJ whole genome shotgun (WGS) entry which is preliminary data.</text>
</comment>
<comment type="catalytic activity">
    <reaction evidence="1">
        <text>ATP + protein L-histidine = ADP + protein N-phospho-L-histidine.</text>
        <dbReference type="EC" id="2.7.13.3"/>
    </reaction>
</comment>
<dbReference type="SUPFAM" id="SSF55874">
    <property type="entry name" value="ATPase domain of HSP90 chaperone/DNA topoisomerase II/histidine kinase"/>
    <property type="match status" value="1"/>
</dbReference>
<dbReference type="EMBL" id="DSRU01000077">
    <property type="protein sequence ID" value="HFM97414.1"/>
    <property type="molecule type" value="Genomic_DNA"/>
</dbReference>
<reference evidence="13" key="1">
    <citation type="journal article" date="2020" name="mSystems">
        <title>Genome- and Community-Level Interaction Insights into Carbon Utilization and Element Cycling Functions of Hydrothermarchaeota in Hydrothermal Sediment.</title>
        <authorList>
            <person name="Zhou Z."/>
            <person name="Liu Y."/>
            <person name="Xu W."/>
            <person name="Pan J."/>
            <person name="Luo Z.H."/>
            <person name="Li M."/>
        </authorList>
    </citation>
    <scope>NUCLEOTIDE SEQUENCE [LARGE SCALE GENOMIC DNA]</scope>
    <source>
        <strain evidence="13">SpSt-418</strain>
    </source>
</reference>
<dbReference type="PANTHER" id="PTHR43065:SF50">
    <property type="entry name" value="HISTIDINE KINASE"/>
    <property type="match status" value="1"/>
</dbReference>
<evidence type="ECO:0000256" key="1">
    <source>
        <dbReference type="ARBA" id="ARBA00000085"/>
    </source>
</evidence>
<dbReference type="InterPro" id="IPR004358">
    <property type="entry name" value="Sig_transdc_His_kin-like_C"/>
</dbReference>
<keyword evidence="9 11" id="KW-0472">Membrane</keyword>
<organism evidence="13">
    <name type="scientific">Oscillatoriales cyanobacterium SpSt-418</name>
    <dbReference type="NCBI Taxonomy" id="2282169"/>
    <lineage>
        <taxon>Bacteria</taxon>
        <taxon>Bacillati</taxon>
        <taxon>Cyanobacteriota</taxon>
        <taxon>Cyanophyceae</taxon>
        <taxon>Oscillatoriophycideae</taxon>
        <taxon>Oscillatoriales</taxon>
    </lineage>
</organism>
<dbReference type="Pfam" id="PF00324">
    <property type="entry name" value="AA_permease"/>
    <property type="match status" value="1"/>
</dbReference>
<dbReference type="GO" id="GO:0055085">
    <property type="term" value="P:transmembrane transport"/>
    <property type="evidence" value="ECO:0007669"/>
    <property type="project" value="InterPro"/>
</dbReference>
<dbReference type="Pfam" id="PF02518">
    <property type="entry name" value="HATPase_c"/>
    <property type="match status" value="1"/>
</dbReference>
<evidence type="ECO:0000256" key="2">
    <source>
        <dbReference type="ARBA" id="ARBA00004141"/>
    </source>
</evidence>
<sequence length="845" mass="92635">MLQRVTTGSPERDRSNLASSTQLPRNLSLVETWGFGLTGLLLWMGVAPGTQAELGAQAMWVWIPGAIIGVLVNLQVRALGQMFPDVSGGTPNYVTHLLKDYPKLTSYAAIGYFISWVAVLPVNAIILADLINAVLEPLGIALPDLALRVGFTVIAFVVAFSGSQALGTLHLVFLLPAVGFLLAFCLQGTHAVLSSSSTLSILPDNSSTFSFQGWAKWYLNGTYAFYACETASVFVADSKKPFGTLQSLLVAAAFIPLVYIGGSWVLLHLAPDTGLANNTFLSLLAAAKPFWGESASFLVTFLVVSSSLLSCATAVSICPRVLYQLAQDHHLSPIFSVTSRQGVFAPGLLLTLILSLVWLIWGDVHQIVMITGVSWLVCFIVLHWGLWQQRNDSVVFLPWLSLGLCVLEVSALLVGGFAWGLQDLLIGLLLPIALLAIDGLLRQLPLQAHMTQWLKYWYRDRKQKTLHGFIALQVFVLVLFICGATILSWFGSTLVANSATGLNADLLVVMILVLSFIGIAVACWTIFPQIVAVDEARQEAEELSNDLQQTLQQLQQTQLKMVQQEKMSSLGQLVAGIAHEINNPVNFIYGNVNHAQTYVEDLLSFIQLYQKQYPGPHPEIDEAAESIDLEFLQVDLPKLLSSMQIGTDRIREIVLSLRNFSRMDEAEFKAVDIHSGINSTLMILQHRIKANTQRPEIAVIKNYDHLPLIECCAGQLNQVFMNILSNAIDALDEMNVKRSYQEIEADPNRITITTAVIDSNWVQIAIADNGPGIPEAIKNRIFDPFFTTKAVGKGTGIGMSISYQIIVEKHGGKLEYFSSPTQGTEFIIQIPVHQLVSEGALDPPL</sequence>
<dbReference type="SMART" id="SM00387">
    <property type="entry name" value="HATPase_c"/>
    <property type="match status" value="1"/>
</dbReference>
<gene>
    <name evidence="13" type="ORF">ENR64_06530</name>
</gene>
<evidence type="ECO:0000256" key="10">
    <source>
        <dbReference type="SAM" id="Coils"/>
    </source>
</evidence>
<feature type="transmembrane region" description="Helical" evidence="11">
    <location>
        <begin position="394"/>
        <end position="418"/>
    </location>
</feature>
<dbReference type="InterPro" id="IPR003661">
    <property type="entry name" value="HisK_dim/P_dom"/>
</dbReference>
<feature type="transmembrane region" description="Helical" evidence="11">
    <location>
        <begin position="217"/>
        <end position="236"/>
    </location>
</feature>
<feature type="transmembrane region" description="Helical" evidence="11">
    <location>
        <begin position="140"/>
        <end position="160"/>
    </location>
</feature>